<protein>
    <submittedName>
        <fullName evidence="16">Uncharacterized protein</fullName>
    </submittedName>
</protein>
<evidence type="ECO:0000313" key="17">
    <source>
        <dbReference type="Proteomes" id="UP001634007"/>
    </source>
</evidence>
<evidence type="ECO:0000256" key="11">
    <source>
        <dbReference type="SAM" id="SignalP"/>
    </source>
</evidence>
<dbReference type="Gene3D" id="2.60.40.2310">
    <property type="match status" value="1"/>
</dbReference>
<evidence type="ECO:0000259" key="15">
    <source>
        <dbReference type="Pfam" id="PF17766"/>
    </source>
</evidence>
<evidence type="ECO:0000259" key="14">
    <source>
        <dbReference type="Pfam" id="PF05922"/>
    </source>
</evidence>
<feature type="domain" description="PA" evidence="13">
    <location>
        <begin position="379"/>
        <end position="466"/>
    </location>
</feature>
<feature type="region of interest" description="Disordered" evidence="10">
    <location>
        <begin position="202"/>
        <end position="223"/>
    </location>
</feature>
<name>A0ABD3KDJ3_EUCGL</name>
<dbReference type="InterPro" id="IPR036852">
    <property type="entry name" value="Peptidase_S8/S53_dom_sf"/>
</dbReference>
<evidence type="ECO:0000259" key="12">
    <source>
        <dbReference type="Pfam" id="PF00082"/>
    </source>
</evidence>
<dbReference type="PRINTS" id="PR00723">
    <property type="entry name" value="SUBTILISIN"/>
</dbReference>
<evidence type="ECO:0000259" key="13">
    <source>
        <dbReference type="Pfam" id="PF02225"/>
    </source>
</evidence>
<dbReference type="Gene3D" id="3.50.30.30">
    <property type="match status" value="1"/>
</dbReference>
<gene>
    <name evidence="16" type="ORF">ACJRO7_019572</name>
</gene>
<dbReference type="PROSITE" id="PS00136">
    <property type="entry name" value="SUBTILASE_ASP"/>
    <property type="match status" value="1"/>
</dbReference>
<evidence type="ECO:0000256" key="2">
    <source>
        <dbReference type="ARBA" id="ARBA00011073"/>
    </source>
</evidence>
<dbReference type="InterPro" id="IPR015500">
    <property type="entry name" value="Peptidase_S8_subtilisin-rel"/>
</dbReference>
<dbReference type="FunFam" id="3.40.50.200:FF:000006">
    <property type="entry name" value="Subtilisin-like protease SBT1.5"/>
    <property type="match status" value="1"/>
</dbReference>
<feature type="active site" description="Charge relay system" evidence="8 9">
    <location>
        <position position="158"/>
    </location>
</feature>
<comment type="caution">
    <text evidence="16">The sequence shown here is derived from an EMBL/GenBank/DDBJ whole genome shotgun (WGS) entry which is preliminary data.</text>
</comment>
<dbReference type="FunFam" id="3.50.30.30:FF:000005">
    <property type="entry name" value="subtilisin-like protease SBT1.5"/>
    <property type="match status" value="1"/>
</dbReference>
<evidence type="ECO:0000256" key="10">
    <source>
        <dbReference type="SAM" id="MobiDB-lite"/>
    </source>
</evidence>
<evidence type="ECO:0000256" key="7">
    <source>
        <dbReference type="ARBA" id="ARBA00023180"/>
    </source>
</evidence>
<dbReference type="GO" id="GO:0004252">
    <property type="term" value="F:serine-type endopeptidase activity"/>
    <property type="evidence" value="ECO:0007669"/>
    <property type="project" value="UniProtKB-UniRule"/>
</dbReference>
<dbReference type="CDD" id="cd04852">
    <property type="entry name" value="Peptidases_S8_3"/>
    <property type="match status" value="1"/>
</dbReference>
<dbReference type="InterPro" id="IPR045051">
    <property type="entry name" value="SBT"/>
</dbReference>
<reference evidence="16 17" key="1">
    <citation type="submission" date="2024-11" db="EMBL/GenBank/DDBJ databases">
        <title>Chromosome-level genome assembly of Eucalyptus globulus Labill. provides insights into its genome evolution.</title>
        <authorList>
            <person name="Li X."/>
        </authorList>
    </citation>
    <scope>NUCLEOTIDE SEQUENCE [LARGE SCALE GENOMIC DNA]</scope>
    <source>
        <strain evidence="16">CL2024</strain>
        <tissue evidence="16">Fresh tender leaves</tissue>
    </source>
</reference>
<dbReference type="GO" id="GO:0005576">
    <property type="term" value="C:extracellular region"/>
    <property type="evidence" value="ECO:0007669"/>
    <property type="project" value="UniProtKB-SubCell"/>
</dbReference>
<feature type="domain" description="Subtilisin-like protease fibronectin type-III" evidence="15">
    <location>
        <begin position="661"/>
        <end position="763"/>
    </location>
</feature>
<dbReference type="SUPFAM" id="SSF52743">
    <property type="entry name" value="Subtilisin-like"/>
    <property type="match status" value="1"/>
</dbReference>
<dbReference type="PANTHER" id="PTHR10795">
    <property type="entry name" value="PROPROTEIN CONVERTASE SUBTILISIN/KEXIN"/>
    <property type="match status" value="1"/>
</dbReference>
<dbReference type="AlphaFoldDB" id="A0ABD3KDJ3"/>
<keyword evidence="7" id="KW-0325">Glycoprotein</keyword>
<dbReference type="InterPro" id="IPR003137">
    <property type="entry name" value="PA_domain"/>
</dbReference>
<evidence type="ECO:0000313" key="16">
    <source>
        <dbReference type="EMBL" id="KAL3738064.1"/>
    </source>
</evidence>
<dbReference type="InterPro" id="IPR037045">
    <property type="entry name" value="S8pro/Inhibitor_I9_sf"/>
</dbReference>
<feature type="signal peptide" evidence="11">
    <location>
        <begin position="1"/>
        <end position="31"/>
    </location>
</feature>
<dbReference type="CDD" id="cd02120">
    <property type="entry name" value="PA_subtilisin_like"/>
    <property type="match status" value="1"/>
</dbReference>
<dbReference type="Proteomes" id="UP001634007">
    <property type="component" value="Unassembled WGS sequence"/>
</dbReference>
<feature type="domain" description="Inhibitor I9" evidence="14">
    <location>
        <begin position="45"/>
        <end position="126"/>
    </location>
</feature>
<dbReference type="PROSITE" id="PS51892">
    <property type="entry name" value="SUBTILASE"/>
    <property type="match status" value="1"/>
</dbReference>
<evidence type="ECO:0000256" key="4">
    <source>
        <dbReference type="ARBA" id="ARBA00022729"/>
    </source>
</evidence>
<comment type="subcellular location">
    <subcellularLocation>
        <location evidence="1">Secreted</location>
    </subcellularLocation>
</comment>
<proteinExistence type="inferred from homology"/>
<keyword evidence="17" id="KW-1185">Reference proteome</keyword>
<dbReference type="GO" id="GO:0006508">
    <property type="term" value="P:proteolysis"/>
    <property type="evidence" value="ECO:0007669"/>
    <property type="project" value="UniProtKB-KW"/>
</dbReference>
<evidence type="ECO:0000256" key="1">
    <source>
        <dbReference type="ARBA" id="ARBA00004613"/>
    </source>
</evidence>
<dbReference type="EMBL" id="JBJKBG010000005">
    <property type="protein sequence ID" value="KAL3738064.1"/>
    <property type="molecule type" value="Genomic_DNA"/>
</dbReference>
<dbReference type="InterPro" id="IPR041469">
    <property type="entry name" value="Subtilisin-like_FN3"/>
</dbReference>
<feature type="active site" description="Charge relay system" evidence="8 9">
    <location>
        <position position="547"/>
    </location>
</feature>
<evidence type="ECO:0000256" key="5">
    <source>
        <dbReference type="ARBA" id="ARBA00022801"/>
    </source>
</evidence>
<dbReference type="Pfam" id="PF05922">
    <property type="entry name" value="Inhibitor_I9"/>
    <property type="match status" value="1"/>
</dbReference>
<dbReference type="Gene3D" id="3.40.50.200">
    <property type="entry name" value="Peptidase S8/S53 domain"/>
    <property type="match status" value="1"/>
</dbReference>
<evidence type="ECO:0000256" key="6">
    <source>
        <dbReference type="ARBA" id="ARBA00022825"/>
    </source>
</evidence>
<keyword evidence="4 11" id="KW-0732">Signal</keyword>
<dbReference type="InterPro" id="IPR000209">
    <property type="entry name" value="Peptidase_S8/S53_dom"/>
</dbReference>
<sequence length="766" mass="80705">MGDRKCRLSPNTTIIFILGLASILSTPFANADVAVADGASSSLSTYIIQVQKPKDRDLTTLEDLDTLYRSFLPTAAASSNQEQRMVRSYRNVLSGFAAKLTAEEAKAIREKDRVLHVRPEKALSLHTTHTPNFLGLHQGVGLWNDSNYGKGMIIGVLDTGIFPDHPSFSDEGMPPPPAKWKGRCDFNGTSCNNKLIGARSFTSSSTTHAQAVPPYDDEGHGTHTSSTAAGAFVRDASALGHAKGTATGMAPLAHLAMYKVCDANGCLESDILAGLDTAIEDGVDVLSLSLGGISQPFFDDSIAIGAFAATQKGIFVSCSAGNSGPSDGTLSNEAPWILTVGASSIDRTIKATAHLGNGQEFDGETLYQPHDFPPTLLPLIYAGVNGDQSSALCLPGSLVGRSDLQGKVVVCDIGDGRGRVAKGQEVKNAGGAAMILVNGPIEGYTTLVDAHVLPAVHVSYVAGMAIKDYLSSAQAPAGTILFKGTLIGRSVAPAVSFFSSRGPNFQSPGILKPDIIGPGVNIIAGWPFPLDNSTNKKHSFNVISGTSMSCPHLSGVAALLKSAHPDWSPAAIKSAILTTATTSNLERRPIVDQTLHPADIFATGAGHVNPSKAVDPGLIYDVGPQDYIAYLCGLGYTDSEIETIVQETVTCSSIPSIPDYQLNYPSISVRFEGSVNTVSVTRTVRNVGPAKSRYILSLIDPIMGLDSIGVSPGDLEFTEVNQTVSYTVDFTRSVDWNTTATPFAQGAITWVSGQHLVRTPVAVLFE</sequence>
<dbReference type="Pfam" id="PF02225">
    <property type="entry name" value="PA"/>
    <property type="match status" value="1"/>
</dbReference>
<keyword evidence="3 9" id="KW-0645">Protease</keyword>
<feature type="active site" description="Charge relay system" evidence="8 9">
    <location>
        <position position="220"/>
    </location>
</feature>
<feature type="domain" description="Peptidase S8/S53" evidence="12">
    <location>
        <begin position="149"/>
        <end position="583"/>
    </location>
</feature>
<comment type="similarity">
    <text evidence="2 9">Belongs to the peptidase S8 family.</text>
</comment>
<dbReference type="InterPro" id="IPR034197">
    <property type="entry name" value="Peptidases_S8_3"/>
</dbReference>
<keyword evidence="6 9" id="KW-0720">Serine protease</keyword>
<evidence type="ECO:0000256" key="8">
    <source>
        <dbReference type="PIRSR" id="PIRSR615500-1"/>
    </source>
</evidence>
<accession>A0ABD3KDJ3</accession>
<dbReference type="InterPro" id="IPR023827">
    <property type="entry name" value="Peptidase_S8_Asp-AS"/>
</dbReference>
<dbReference type="Pfam" id="PF17766">
    <property type="entry name" value="fn3_6"/>
    <property type="match status" value="1"/>
</dbReference>
<keyword evidence="5 9" id="KW-0378">Hydrolase</keyword>
<dbReference type="Pfam" id="PF00082">
    <property type="entry name" value="Peptidase_S8"/>
    <property type="match status" value="1"/>
</dbReference>
<evidence type="ECO:0000256" key="9">
    <source>
        <dbReference type="PROSITE-ProRule" id="PRU01240"/>
    </source>
</evidence>
<evidence type="ECO:0000256" key="3">
    <source>
        <dbReference type="ARBA" id="ARBA00022670"/>
    </source>
</evidence>
<feature type="chain" id="PRO_5044783570" evidence="11">
    <location>
        <begin position="32"/>
        <end position="766"/>
    </location>
</feature>
<dbReference type="InterPro" id="IPR010259">
    <property type="entry name" value="S8pro/Inhibitor_I9"/>
</dbReference>
<organism evidence="16 17">
    <name type="scientific">Eucalyptus globulus</name>
    <name type="common">Tasmanian blue gum</name>
    <dbReference type="NCBI Taxonomy" id="34317"/>
    <lineage>
        <taxon>Eukaryota</taxon>
        <taxon>Viridiplantae</taxon>
        <taxon>Streptophyta</taxon>
        <taxon>Embryophyta</taxon>
        <taxon>Tracheophyta</taxon>
        <taxon>Spermatophyta</taxon>
        <taxon>Magnoliopsida</taxon>
        <taxon>eudicotyledons</taxon>
        <taxon>Gunneridae</taxon>
        <taxon>Pentapetalae</taxon>
        <taxon>rosids</taxon>
        <taxon>malvids</taxon>
        <taxon>Myrtales</taxon>
        <taxon>Myrtaceae</taxon>
        <taxon>Myrtoideae</taxon>
        <taxon>Eucalypteae</taxon>
        <taxon>Eucalyptus</taxon>
    </lineage>
</organism>
<dbReference type="Gene3D" id="3.30.70.80">
    <property type="entry name" value="Peptidase S8 propeptide/proteinase inhibitor I9"/>
    <property type="match status" value="1"/>
</dbReference>